<keyword evidence="5" id="KW-1185">Reference proteome</keyword>
<dbReference type="InterPro" id="IPR002065">
    <property type="entry name" value="TPX"/>
</dbReference>
<evidence type="ECO:0000259" key="3">
    <source>
        <dbReference type="PROSITE" id="PS51352"/>
    </source>
</evidence>
<gene>
    <name evidence="4" type="primary">tpx</name>
    <name evidence="4" type="ORF">V8G58_12690</name>
</gene>
<keyword evidence="4" id="KW-0560">Oxidoreductase</keyword>
<dbReference type="NCBIfam" id="NF001808">
    <property type="entry name" value="PRK00522.1"/>
    <property type="match status" value="1"/>
</dbReference>
<evidence type="ECO:0000313" key="5">
    <source>
        <dbReference type="Proteomes" id="UP001610100"/>
    </source>
</evidence>
<dbReference type="PROSITE" id="PS51352">
    <property type="entry name" value="THIOREDOXIN_2"/>
    <property type="match status" value="1"/>
</dbReference>
<evidence type="ECO:0000256" key="2">
    <source>
        <dbReference type="ARBA" id="ARBA00023284"/>
    </source>
</evidence>
<protein>
    <submittedName>
        <fullName evidence="4">Thiol peroxidase</fullName>
        <ecNumber evidence="4">1.11.1.-</ecNumber>
    </submittedName>
</protein>
<dbReference type="PANTHER" id="PTHR43110">
    <property type="entry name" value="THIOL PEROXIDASE"/>
    <property type="match status" value="1"/>
</dbReference>
<keyword evidence="4" id="KW-0575">Peroxidase</keyword>
<dbReference type="InterPro" id="IPR013740">
    <property type="entry name" value="Redoxin"/>
</dbReference>
<dbReference type="CDD" id="cd03014">
    <property type="entry name" value="PRX_Atyp2cys"/>
    <property type="match status" value="1"/>
</dbReference>
<dbReference type="Gene3D" id="3.40.30.10">
    <property type="entry name" value="Glutaredoxin"/>
    <property type="match status" value="1"/>
</dbReference>
<dbReference type="InterPro" id="IPR036249">
    <property type="entry name" value="Thioredoxin-like_sf"/>
</dbReference>
<evidence type="ECO:0000313" key="4">
    <source>
        <dbReference type="EMBL" id="MFH6772793.1"/>
    </source>
</evidence>
<evidence type="ECO:0000256" key="1">
    <source>
        <dbReference type="ARBA" id="ARBA00023157"/>
    </source>
</evidence>
<dbReference type="PANTHER" id="PTHR43110:SF1">
    <property type="entry name" value="THIOL PEROXIDASE"/>
    <property type="match status" value="1"/>
</dbReference>
<dbReference type="SUPFAM" id="SSF52833">
    <property type="entry name" value="Thioredoxin-like"/>
    <property type="match status" value="1"/>
</dbReference>
<dbReference type="InterPro" id="IPR050455">
    <property type="entry name" value="Tpx_Peroxidase_subfamily"/>
</dbReference>
<keyword evidence="2" id="KW-0676">Redox-active center</keyword>
<comment type="caution">
    <text evidence="4">The sequence shown here is derived from an EMBL/GenBank/DDBJ whole genome shotgun (WGS) entry which is preliminary data.</text>
</comment>
<dbReference type="InterPro" id="IPR013766">
    <property type="entry name" value="Thioredoxin_domain"/>
</dbReference>
<dbReference type="Pfam" id="PF08534">
    <property type="entry name" value="Redoxin"/>
    <property type="match status" value="1"/>
</dbReference>
<organism evidence="4 5">
    <name type="scientific">Gaetbulibacter aestuarii</name>
    <dbReference type="NCBI Taxonomy" id="1502358"/>
    <lineage>
        <taxon>Bacteria</taxon>
        <taxon>Pseudomonadati</taxon>
        <taxon>Bacteroidota</taxon>
        <taxon>Flavobacteriia</taxon>
        <taxon>Flavobacteriales</taxon>
        <taxon>Flavobacteriaceae</taxon>
        <taxon>Gaetbulibacter</taxon>
    </lineage>
</organism>
<dbReference type="EMBL" id="JBAWKB010000004">
    <property type="protein sequence ID" value="MFH6772793.1"/>
    <property type="molecule type" value="Genomic_DNA"/>
</dbReference>
<feature type="domain" description="Thioredoxin" evidence="3">
    <location>
        <begin position="18"/>
        <end position="165"/>
    </location>
</feature>
<dbReference type="EC" id="1.11.1.-" evidence="4"/>
<name>A0ABW7N299_9FLAO</name>
<dbReference type="Proteomes" id="UP001610100">
    <property type="component" value="Unassembled WGS sequence"/>
</dbReference>
<sequence>MARTALDGNPANTSGDLPKIGSKLKDFKLVDKSLSSKSLNDFEGETLILNVFPSVNTGVCSASVRKFNEKASQLKNTKVLCISKDLPFAQQAFCAAEGLDNVMMLSDFRESAFGKTNGLLLVDSAFEGLLARCVIILDTDHTIKYIELVPEIAQEPDYEAALKAL</sequence>
<reference evidence="4 5" key="1">
    <citation type="submission" date="2024-02" db="EMBL/GenBank/DDBJ databases">
        <title>A Gaetbulibacter species isolated from tidal flats and genomic insights of their niches.</title>
        <authorList>
            <person name="Ye Y."/>
        </authorList>
    </citation>
    <scope>NUCLEOTIDE SEQUENCE [LARGE SCALE GENOMIC DNA]</scope>
    <source>
        <strain evidence="4 5">KYW382</strain>
    </source>
</reference>
<dbReference type="GO" id="GO:0004601">
    <property type="term" value="F:peroxidase activity"/>
    <property type="evidence" value="ECO:0007669"/>
    <property type="project" value="UniProtKB-KW"/>
</dbReference>
<accession>A0ABW7N299</accession>
<dbReference type="RefSeq" id="WP_344741737.1">
    <property type="nucleotide sequence ID" value="NZ_BAABAY010000006.1"/>
</dbReference>
<keyword evidence="1" id="KW-1015">Disulfide bond</keyword>
<proteinExistence type="predicted"/>